<evidence type="ECO:0000256" key="1">
    <source>
        <dbReference type="SAM" id="MobiDB-lite"/>
    </source>
</evidence>
<reference evidence="3" key="1">
    <citation type="submission" date="2016-06" db="EMBL/GenBank/DDBJ databases">
        <authorList>
            <person name="Varghese N."/>
            <person name="Submissions Spin"/>
        </authorList>
    </citation>
    <scope>NUCLEOTIDE SEQUENCE [LARGE SCALE GENOMIC DNA]</scope>
    <source>
        <strain evidence="3">DSM 43909</strain>
    </source>
</reference>
<evidence type="ECO:0000313" key="3">
    <source>
        <dbReference type="Proteomes" id="UP000198242"/>
    </source>
</evidence>
<organism evidence="2 3">
    <name type="scientific">Micromonospora viridifaciens</name>
    <dbReference type="NCBI Taxonomy" id="1881"/>
    <lineage>
        <taxon>Bacteria</taxon>
        <taxon>Bacillati</taxon>
        <taxon>Actinomycetota</taxon>
        <taxon>Actinomycetes</taxon>
        <taxon>Micromonosporales</taxon>
        <taxon>Micromonosporaceae</taxon>
        <taxon>Micromonospora</taxon>
    </lineage>
</organism>
<feature type="compositionally biased region" description="Basic and acidic residues" evidence="1">
    <location>
        <begin position="23"/>
        <end position="37"/>
    </location>
</feature>
<sequence>MVRVVIRSPDRSDAGYAGTGMLRSRESAGRERRVHDR</sequence>
<dbReference type="EMBL" id="LT607411">
    <property type="protein sequence ID" value="SCF21746.1"/>
    <property type="molecule type" value="Genomic_DNA"/>
</dbReference>
<accession>A0A1C4YM39</accession>
<dbReference type="AlphaFoldDB" id="A0A1C4YM39"/>
<keyword evidence="3" id="KW-1185">Reference proteome</keyword>
<name>A0A1C4YM39_MICVI</name>
<evidence type="ECO:0000313" key="2">
    <source>
        <dbReference type="EMBL" id="SCF21746.1"/>
    </source>
</evidence>
<proteinExistence type="predicted"/>
<feature type="region of interest" description="Disordered" evidence="1">
    <location>
        <begin position="1"/>
        <end position="37"/>
    </location>
</feature>
<dbReference type="Proteomes" id="UP000198242">
    <property type="component" value="Chromosome I"/>
</dbReference>
<gene>
    <name evidence="2" type="ORF">GA0074695_4443</name>
</gene>
<protein>
    <submittedName>
        <fullName evidence="2">Uncharacterized protein</fullName>
    </submittedName>
</protein>